<evidence type="ECO:0008006" key="4">
    <source>
        <dbReference type="Google" id="ProtNLM"/>
    </source>
</evidence>
<dbReference type="RefSeq" id="WP_003097347.1">
    <property type="nucleotide sequence ID" value="NC_008463.1"/>
</dbReference>
<dbReference type="InterPro" id="IPR010595">
    <property type="entry name" value="DUF1161"/>
</dbReference>
<gene>
    <name evidence="2" type="ordered locus">PA14_00480</name>
</gene>
<dbReference type="BioCyc" id="PAER208963:G1G74-40-MONOMER"/>
<name>A0A0H2ZJV9_PSEAB</name>
<organism evidence="2 3">
    <name type="scientific">Pseudomonas aeruginosa (strain UCBPP-PA14)</name>
    <dbReference type="NCBI Taxonomy" id="208963"/>
    <lineage>
        <taxon>Bacteria</taxon>
        <taxon>Pseudomonadati</taxon>
        <taxon>Pseudomonadota</taxon>
        <taxon>Gammaproteobacteria</taxon>
        <taxon>Pseudomonadales</taxon>
        <taxon>Pseudomonadaceae</taxon>
        <taxon>Pseudomonas</taxon>
    </lineage>
</organism>
<feature type="signal peptide" evidence="1">
    <location>
        <begin position="1"/>
        <end position="21"/>
    </location>
</feature>
<evidence type="ECO:0000313" key="3">
    <source>
        <dbReference type="Proteomes" id="UP000000653"/>
    </source>
</evidence>
<proteinExistence type="predicted"/>
<dbReference type="AlphaFoldDB" id="A0A0H2ZJV9"/>
<sequence>MFMKKLMLAVGLFAVAGSAFAAKPCEELKAEIDAKIKANGVPAYTLEIVDKGSVTDKKVVGTCDGGTKEIVYQRG</sequence>
<keyword evidence="1" id="KW-0732">Signal</keyword>
<dbReference type="Proteomes" id="UP000000653">
    <property type="component" value="Chromosome"/>
</dbReference>
<protein>
    <recommendedName>
        <fullName evidence="4">DUF1161 domain-containing protein</fullName>
    </recommendedName>
</protein>
<dbReference type="EMBL" id="CP000438">
    <property type="protein sequence ID" value="ABJ14996.1"/>
    <property type="molecule type" value="Genomic_DNA"/>
</dbReference>
<reference evidence="2 3" key="1">
    <citation type="journal article" date="2006" name="Genome Biol.">
        <title>Genomic analysis reveals that Pseudomonas aeruginosa virulence is combinatorial.</title>
        <authorList>
            <person name="Lee D.G."/>
            <person name="Urbach J.M."/>
            <person name="Wu G."/>
            <person name="Liberati N.T."/>
            <person name="Feinbaum R.L."/>
            <person name="Miyata S."/>
            <person name="Diggins L.T."/>
            <person name="He J."/>
            <person name="Saucier M."/>
            <person name="Deziel E."/>
            <person name="Friedman L."/>
            <person name="Li L."/>
            <person name="Grills G."/>
            <person name="Montgomery K."/>
            <person name="Kucherlapati R."/>
            <person name="Rahme L.G."/>
            <person name="Ausubel F.M."/>
        </authorList>
    </citation>
    <scope>NUCLEOTIDE SEQUENCE [LARGE SCALE GENOMIC DNA]</scope>
    <source>
        <strain evidence="2 3">UCBPP-PA14</strain>
    </source>
</reference>
<dbReference type="HOGENOM" id="CLU_155120_1_0_6"/>
<dbReference type="KEGG" id="pau:PA14_00480"/>
<evidence type="ECO:0000256" key="1">
    <source>
        <dbReference type="SAM" id="SignalP"/>
    </source>
</evidence>
<dbReference type="SMR" id="A0A0H2ZJV9"/>
<accession>A0A0H2ZJV9</accession>
<dbReference type="Pfam" id="PF06649">
    <property type="entry name" value="DUF1161"/>
    <property type="match status" value="1"/>
</dbReference>
<feature type="chain" id="PRO_5030007932" description="DUF1161 domain-containing protein" evidence="1">
    <location>
        <begin position="22"/>
        <end position="75"/>
    </location>
</feature>
<evidence type="ECO:0000313" key="2">
    <source>
        <dbReference type="EMBL" id="ABJ14996.1"/>
    </source>
</evidence>